<organism evidence="1 2">
    <name type="scientific">Jannaschia seosinensis</name>
    <dbReference type="NCBI Taxonomy" id="313367"/>
    <lineage>
        <taxon>Bacteria</taxon>
        <taxon>Pseudomonadati</taxon>
        <taxon>Pseudomonadota</taxon>
        <taxon>Alphaproteobacteria</taxon>
        <taxon>Rhodobacterales</taxon>
        <taxon>Roseobacteraceae</taxon>
        <taxon>Jannaschia</taxon>
    </lineage>
</organism>
<sequence length="148" mass="15654">MPRATSAPDDTFRPVPCTGQAGAPVATLKPRERMMFDHVQLATICDTYGERSEAFLATMLTDVELRARAARDAADDACALRTACTQIVELASTIGMLTMEHAAHGVLDAQARGDAAALAACLARLHRLAAPETPDGWSMDDSGPETVA</sequence>
<dbReference type="EMBL" id="CYPR01000228">
    <property type="protein sequence ID" value="CUH40738.1"/>
    <property type="molecule type" value="Genomic_DNA"/>
</dbReference>
<evidence type="ECO:0000313" key="1">
    <source>
        <dbReference type="EMBL" id="CUH40738.1"/>
    </source>
</evidence>
<accession>A0A0M7BF82</accession>
<protein>
    <recommendedName>
        <fullName evidence="3">HPt domain-containing protein</fullName>
    </recommendedName>
</protein>
<evidence type="ECO:0000313" key="2">
    <source>
        <dbReference type="Proteomes" id="UP000049455"/>
    </source>
</evidence>
<reference evidence="1 2" key="1">
    <citation type="submission" date="2015-09" db="EMBL/GenBank/DDBJ databases">
        <authorList>
            <person name="Jackson K.R."/>
            <person name="Lunt B.L."/>
            <person name="Fisher J.N.B."/>
            <person name="Gardner A.V."/>
            <person name="Bailey M.E."/>
            <person name="Deus L.M."/>
            <person name="Earl A.S."/>
            <person name="Gibby P.D."/>
            <person name="Hartmann K.A."/>
            <person name="Liu J.E."/>
            <person name="Manci A.M."/>
            <person name="Nielsen D.A."/>
            <person name="Solomon M.B."/>
            <person name="Breakwell D.P."/>
            <person name="Burnett S.H."/>
            <person name="Grose J.H."/>
        </authorList>
    </citation>
    <scope>NUCLEOTIDE SEQUENCE [LARGE SCALE GENOMIC DNA]</scope>
    <source>
        <strain evidence="1 2">CECT 7799</strain>
    </source>
</reference>
<keyword evidence="2" id="KW-1185">Reference proteome</keyword>
<dbReference type="RefSeq" id="WP_144431780.1">
    <property type="nucleotide sequence ID" value="NZ_CYPR01000228.1"/>
</dbReference>
<gene>
    <name evidence="1" type="ORF">JSE7799_03473</name>
</gene>
<dbReference type="OrthoDB" id="7873775at2"/>
<dbReference type="Proteomes" id="UP000049455">
    <property type="component" value="Unassembled WGS sequence"/>
</dbReference>
<proteinExistence type="predicted"/>
<evidence type="ECO:0008006" key="3">
    <source>
        <dbReference type="Google" id="ProtNLM"/>
    </source>
</evidence>
<dbReference type="AlphaFoldDB" id="A0A0M7BF82"/>
<name>A0A0M7BF82_9RHOB</name>
<dbReference type="STRING" id="313367.JSE7799_03473"/>